<dbReference type="Gene3D" id="2.30.110.10">
    <property type="entry name" value="Electron Transport, Fmn-binding Protein, Chain A"/>
    <property type="match status" value="1"/>
</dbReference>
<dbReference type="Proteomes" id="UP000717624">
    <property type="component" value="Unassembled WGS sequence"/>
</dbReference>
<dbReference type="RefSeq" id="WP_204518425.1">
    <property type="nucleotide sequence ID" value="NZ_BAABIN010000016.1"/>
</dbReference>
<comment type="caution">
    <text evidence="1">The sequence shown here is derived from an EMBL/GenBank/DDBJ whole genome shotgun (WGS) entry which is preliminary data.</text>
</comment>
<dbReference type="AlphaFoldDB" id="A0A938Y1G2"/>
<gene>
    <name evidence="1" type="ORF">JOD01_002279</name>
</gene>
<evidence type="ECO:0000313" key="2">
    <source>
        <dbReference type="Proteomes" id="UP000717624"/>
    </source>
</evidence>
<name>A0A938Y1G2_9BACL</name>
<accession>A0A938Y1G2</accession>
<keyword evidence="2" id="KW-1185">Reference proteome</keyword>
<organism evidence="1 2">
    <name type="scientific">Brevibacillus fulvus</name>
    <dbReference type="NCBI Taxonomy" id="1125967"/>
    <lineage>
        <taxon>Bacteria</taxon>
        <taxon>Bacillati</taxon>
        <taxon>Bacillota</taxon>
        <taxon>Bacilli</taxon>
        <taxon>Bacillales</taxon>
        <taxon>Paenibacillaceae</taxon>
        <taxon>Brevibacillus</taxon>
    </lineage>
</organism>
<dbReference type="EMBL" id="JAFBEB010000007">
    <property type="protein sequence ID" value="MBM7590669.1"/>
    <property type="molecule type" value="Genomic_DNA"/>
</dbReference>
<protein>
    <recommendedName>
        <fullName evidence="3">Pyridoxamine 5'-phosphate oxidase putative domain-containing protein</fullName>
    </recommendedName>
</protein>
<dbReference type="InterPro" id="IPR012349">
    <property type="entry name" value="Split_barrel_FMN-bd"/>
</dbReference>
<reference evidence="1" key="1">
    <citation type="submission" date="2021-01" db="EMBL/GenBank/DDBJ databases">
        <title>Genomic Encyclopedia of Type Strains, Phase IV (KMG-IV): sequencing the most valuable type-strain genomes for metagenomic binning, comparative biology and taxonomic classification.</title>
        <authorList>
            <person name="Goeker M."/>
        </authorList>
    </citation>
    <scope>NUCLEOTIDE SEQUENCE</scope>
    <source>
        <strain evidence="1">DSM 25523</strain>
    </source>
</reference>
<evidence type="ECO:0008006" key="3">
    <source>
        <dbReference type="Google" id="ProtNLM"/>
    </source>
</evidence>
<evidence type="ECO:0000313" key="1">
    <source>
        <dbReference type="EMBL" id="MBM7590669.1"/>
    </source>
</evidence>
<sequence length="151" mass="17103">MAEIDQELFELLDGNDLGKKQHEAMMLVTMTEEGWPHPAMLSVGEILAVNRTNLRLSLWPATTSVQNIRRTGQATLVAVYKGKAHYVRLSLQELPPLSFSKHPRERFAATVNWVKTDIAKYASLTSGIQIALHDPDSVIHRWQETLSELRE</sequence>
<proteinExistence type="predicted"/>
<dbReference type="SUPFAM" id="SSF50475">
    <property type="entry name" value="FMN-binding split barrel"/>
    <property type="match status" value="1"/>
</dbReference>